<feature type="domain" description="AB hydrolase-1" evidence="1">
    <location>
        <begin position="30"/>
        <end position="269"/>
    </location>
</feature>
<dbReference type="InterPro" id="IPR029058">
    <property type="entry name" value="AB_hydrolase_fold"/>
</dbReference>
<dbReference type="EMBL" id="AP019860">
    <property type="protein sequence ID" value="BBM85184.1"/>
    <property type="molecule type" value="Genomic_DNA"/>
</dbReference>
<evidence type="ECO:0000259" key="1">
    <source>
        <dbReference type="Pfam" id="PF00561"/>
    </source>
</evidence>
<dbReference type="GO" id="GO:0047372">
    <property type="term" value="F:monoacylglycerol lipase activity"/>
    <property type="evidence" value="ECO:0007669"/>
    <property type="project" value="TreeGrafter"/>
</dbReference>
<keyword evidence="3" id="KW-1185">Reference proteome</keyword>
<dbReference type="GO" id="GO:0016020">
    <property type="term" value="C:membrane"/>
    <property type="evidence" value="ECO:0007669"/>
    <property type="project" value="TreeGrafter"/>
</dbReference>
<dbReference type="KEGG" id="uam:UABAM_03547"/>
<dbReference type="Proteomes" id="UP000326354">
    <property type="component" value="Chromosome"/>
</dbReference>
<accession>A0A5S9INW0</accession>
<dbReference type="GO" id="GO:0046464">
    <property type="term" value="P:acylglycerol catabolic process"/>
    <property type="evidence" value="ECO:0007669"/>
    <property type="project" value="TreeGrafter"/>
</dbReference>
<dbReference type="SUPFAM" id="SSF53474">
    <property type="entry name" value="alpha/beta-Hydrolases"/>
    <property type="match status" value="1"/>
</dbReference>
<dbReference type="InterPro" id="IPR000073">
    <property type="entry name" value="AB_hydrolase_1"/>
</dbReference>
<dbReference type="OrthoDB" id="9797695at2"/>
<evidence type="ECO:0000313" key="2">
    <source>
        <dbReference type="EMBL" id="BBM85184.1"/>
    </source>
</evidence>
<keyword evidence="2" id="KW-0378">Hydrolase</keyword>
<organism evidence="2 3">
    <name type="scientific">Uabimicrobium amorphum</name>
    <dbReference type="NCBI Taxonomy" id="2596890"/>
    <lineage>
        <taxon>Bacteria</taxon>
        <taxon>Pseudomonadati</taxon>
        <taxon>Planctomycetota</taxon>
        <taxon>Candidatus Uabimicrobiia</taxon>
        <taxon>Candidatus Uabimicrobiales</taxon>
        <taxon>Candidatus Uabimicrobiaceae</taxon>
        <taxon>Candidatus Uabimicrobium</taxon>
    </lineage>
</organism>
<proteinExistence type="predicted"/>
<dbReference type="AlphaFoldDB" id="A0A5S9INW0"/>
<dbReference type="InterPro" id="IPR050266">
    <property type="entry name" value="AB_hydrolase_sf"/>
</dbReference>
<evidence type="ECO:0000313" key="3">
    <source>
        <dbReference type="Proteomes" id="UP000326354"/>
    </source>
</evidence>
<dbReference type="PANTHER" id="PTHR43798">
    <property type="entry name" value="MONOACYLGLYCEROL LIPASE"/>
    <property type="match status" value="1"/>
</dbReference>
<dbReference type="Gene3D" id="3.40.50.1820">
    <property type="entry name" value="alpha/beta hydrolase"/>
    <property type="match status" value="1"/>
</dbReference>
<name>A0A5S9INW0_UABAM</name>
<reference evidence="2 3" key="1">
    <citation type="submission" date="2019-08" db="EMBL/GenBank/DDBJ databases">
        <title>Complete genome sequence of Candidatus Uab amorphum.</title>
        <authorList>
            <person name="Shiratori T."/>
            <person name="Suzuki S."/>
            <person name="Kakizawa Y."/>
            <person name="Ishida K."/>
        </authorList>
    </citation>
    <scope>NUCLEOTIDE SEQUENCE [LARGE SCALE GENOMIC DNA]</scope>
    <source>
        <strain evidence="2 3">SRT547</strain>
    </source>
</reference>
<dbReference type="PANTHER" id="PTHR43798:SF33">
    <property type="entry name" value="HYDROLASE, PUTATIVE (AFU_ORTHOLOGUE AFUA_2G14860)-RELATED"/>
    <property type="match status" value="1"/>
</dbReference>
<gene>
    <name evidence="2" type="ORF">UABAM_03547</name>
</gene>
<dbReference type="Pfam" id="PF00561">
    <property type="entry name" value="Abhydrolase_1"/>
    <property type="match status" value="1"/>
</dbReference>
<sequence>MNIEEWKDRGKFYTHNNQRIFYVDEGQGEVVLCIHGFPTCSWDWHLIWESLCDNFRVIAIDMVGFGYSDKPQNYNYSIMDQADLHENVLSSLGVGAAHILSHDYGDTVAQELLARKALRKFTIKSMCLLNGGLFPETHHPRLIQTLLASRCGVIIKEFLNFRSFARSFCRIFGKNTQPTHRELKIFWELISHNKGHKVAHKLIRYMEERKKFRDRWVGALISADVPLQLINGVDDPVSGRHMAERYKELVTKENVVLLENIGHYPQVESAPEVFAEFLSFIKSQK</sequence>
<dbReference type="RefSeq" id="WP_151969300.1">
    <property type="nucleotide sequence ID" value="NZ_AP019860.1"/>
</dbReference>
<protein>
    <submittedName>
        <fullName evidence="2">Hydrolase</fullName>
    </submittedName>
</protein>